<evidence type="ECO:0000313" key="4">
    <source>
        <dbReference type="Proteomes" id="UP000739538"/>
    </source>
</evidence>
<feature type="region of interest" description="Disordered" evidence="1">
    <location>
        <begin position="19"/>
        <end position="44"/>
    </location>
</feature>
<dbReference type="AlphaFoldDB" id="A0A956SGM5"/>
<organism evidence="3 4">
    <name type="scientific">Eiseniibacteriota bacterium</name>
    <dbReference type="NCBI Taxonomy" id="2212470"/>
    <lineage>
        <taxon>Bacteria</taxon>
        <taxon>Candidatus Eiseniibacteriota</taxon>
    </lineage>
</organism>
<dbReference type="Pfam" id="PF13860">
    <property type="entry name" value="FlgD_ig"/>
    <property type="match status" value="1"/>
</dbReference>
<dbReference type="InterPro" id="IPR026444">
    <property type="entry name" value="Secre_tail"/>
</dbReference>
<evidence type="ECO:0000256" key="1">
    <source>
        <dbReference type="SAM" id="MobiDB-lite"/>
    </source>
</evidence>
<feature type="domain" description="FlgD/Vpr Ig-like" evidence="2">
    <location>
        <begin position="462"/>
        <end position="515"/>
    </location>
</feature>
<dbReference type="InterPro" id="IPR025965">
    <property type="entry name" value="FlgD/Vpr_Ig-like"/>
</dbReference>
<protein>
    <submittedName>
        <fullName evidence="3">T9SS type A sorting domain-containing protein</fullName>
    </submittedName>
</protein>
<reference evidence="3" key="1">
    <citation type="submission" date="2020-04" db="EMBL/GenBank/DDBJ databases">
        <authorList>
            <person name="Zhang T."/>
        </authorList>
    </citation>
    <scope>NUCLEOTIDE SEQUENCE</scope>
    <source>
        <strain evidence="3">HKST-UBA02</strain>
    </source>
</reference>
<dbReference type="EMBL" id="JAGQHS010000217">
    <property type="protein sequence ID" value="MCA9758824.1"/>
    <property type="molecule type" value="Genomic_DNA"/>
</dbReference>
<dbReference type="Gene3D" id="2.60.40.4070">
    <property type="match status" value="1"/>
</dbReference>
<name>A0A956SGM5_UNCEI</name>
<dbReference type="Proteomes" id="UP000739538">
    <property type="component" value="Unassembled WGS sequence"/>
</dbReference>
<gene>
    <name evidence="3" type="ORF">KDA27_23725</name>
</gene>
<evidence type="ECO:0000259" key="2">
    <source>
        <dbReference type="Pfam" id="PF13860"/>
    </source>
</evidence>
<feature type="non-terminal residue" evidence="3">
    <location>
        <position position="1"/>
    </location>
</feature>
<reference evidence="3" key="2">
    <citation type="journal article" date="2021" name="Microbiome">
        <title>Successional dynamics and alternative stable states in a saline activated sludge microbial community over 9 years.</title>
        <authorList>
            <person name="Wang Y."/>
            <person name="Ye J."/>
            <person name="Ju F."/>
            <person name="Liu L."/>
            <person name="Boyd J.A."/>
            <person name="Deng Y."/>
            <person name="Parks D.H."/>
            <person name="Jiang X."/>
            <person name="Yin X."/>
            <person name="Woodcroft B.J."/>
            <person name="Tyson G.W."/>
            <person name="Hugenholtz P."/>
            <person name="Polz M.F."/>
            <person name="Zhang T."/>
        </authorList>
    </citation>
    <scope>NUCLEOTIDE SEQUENCE</scope>
    <source>
        <strain evidence="3">HKST-UBA02</strain>
    </source>
</reference>
<dbReference type="NCBIfam" id="TIGR04183">
    <property type="entry name" value="Por_Secre_tail"/>
    <property type="match status" value="1"/>
</dbReference>
<comment type="caution">
    <text evidence="3">The sequence shown here is derived from an EMBL/GenBank/DDBJ whole genome shotgun (WGS) entry which is preliminary data.</text>
</comment>
<evidence type="ECO:0000313" key="3">
    <source>
        <dbReference type="EMBL" id="MCA9758824.1"/>
    </source>
</evidence>
<sequence>ACCLPDGTCLVLTQDDCEGTTRHNPPRTNGDLMSRSGVPGEYQGDDTTCDPNPCPQPPATGACCFEDGSCQVLTADECSGAGGAYEGDDTSCNPNPCPQPPGTGACCFEDGTCQVLTADECAAATGSYQGTDTVCEPNPCPQPPATGACCYEDGTCQVLTADDCAAGTGEYQGDDTVCEPNPCPQPPVLGACCFQDGSCQVLNSDECGAAGGDYQGDDTVCDPNPCGIDFGALDISATILGDEATVDVTVEGPSGMFTGQTPLLLEELLPGEYEVMWVKPAHGGCTETYTVNYGETTEATCALVPYAVSVMQFMAEATPNSLDTADLEREVVVKVSGFTGNLDANSIDLGWIYFGDRRVVDADIRTVGVSGLNKGAVEIRVPARVLIDAVGNNGFANQQTSMVDVWTRISSSHDWVRSQLRVTLYRSTAAVASLASSGEFGAAVRPNPARGDMWIEWNSPVSSETELTIYDASGRVLRKLVSESKAAGLHQAQWDGRDATGSNMPSGVYYYRLTLRDTGEQISDKIYLVR</sequence>
<accession>A0A956SGM5</accession>
<proteinExistence type="predicted"/>